<feature type="compositionally biased region" description="Basic and acidic residues" evidence="7">
    <location>
        <begin position="264"/>
        <end position="274"/>
    </location>
</feature>
<dbReference type="Pfam" id="PF05104">
    <property type="entry name" value="Rib_recp_KP_reg"/>
    <property type="match status" value="1"/>
</dbReference>
<evidence type="ECO:0000256" key="7">
    <source>
        <dbReference type="SAM" id="MobiDB-lite"/>
    </source>
</evidence>
<evidence type="ECO:0000313" key="11">
    <source>
        <dbReference type="Proteomes" id="UP000736164"/>
    </source>
</evidence>
<feature type="non-terminal residue" evidence="10">
    <location>
        <position position="1346"/>
    </location>
</feature>
<sequence length="1346" mass="152372">AMELYDSQYLLVLAPSLVIVLMFLFFWLFMKETSYDEVLARQKRDHKIPPARPDARKKNDKKKSKKDFDLADAVSPAHEDEEQAAAAPPSSLRDRKRRDKKQQAGPRLGGAPNEPAPVPAPVPAPAPTPVRELNGSKPASRKSEAPSPVTEQPSPPPAEPAAKKKPSQKKQKNETDELPPEIRLDAGPVPVRKEPSPPPPETKLYDGAAPKKKTAPKKQKAEPALVIEPPFQATAYIPLMDNDPAAPQKGPSGDTPAKTNAKKQKNESDKGNSEVRLKELLGGLRSLALSDSDLLSVVNVLRDKCPAALDAWHKSVMKSDPSAQQLQERERLFATVQEEASIAKEKVKQLNQELLAEKQKGMRAEAVWREQRGALEKELGVLQVKAQGSFQEAQATQMKFQQIREQLEGQIARLQQENGILRDAVSTATTQIETKQSAELNKLRSDYGQLVKELTDKTSKLQQEELQRKTLEVNYNQNVSQLEAQLQDAKLRWEEVQGYLHSVNTEHEKLKAAKQELQNKLMALESEINGKNKDIQTLRSNLTDTMVSKDQVEQKMMQLLEASQHSRPDDALQMYLTHLNQYLTNLFIHNSKNVFSIICILQLLTRSNQLLLGVACLACPVLHITFFDLLQENKNLAAQIESLQAQIAAQNSTTSQLEELQKLLAEKETQRKSLEDALNVERSGGASRETDMQVMHNENLSLKADIQKLQAQISEQATSQLVMEQFQKSAQEKEEKIRTVETLLEAGLIQVANKEEELKALRDECVSLKREIEALQQQQTEQTASETLAEELRRTLQEKEGWVRRLEEQLQAQVENVSHKEKTIEALEQQAKVLKAEIEVARKREAEQASTKTQLQELQTLLTAKEEEVHALQRAMEERTREVADREQQQQALQEESSLLRGQVEAQQVLLYISPPRSNTRLKTLLLVAPDQTWFPSDFKKKSSGKLTPALPRSELCLEKEMSIFLFLQQVQASAPSQELLKALAEKEKQVAELQRDLAQMQDSLEVHRKKNNELREKNWSAMEALSATESVLQGKLNKITKESQKVLAEAEARSREVLHRLFPDVPLPHKQNHEEWLQEFEKAAREVMRSAPADGVSKELEEKLRESEETQRILQKDCETYKKVLAETEGILQRLQSSVEQEESRWRVKLEASQSELKQVRAKVAVLERDVDRLSVESMEAENERQHLEAELGKAERESATYVSEVRELKDLLTELQSKLDGSYTEAVRQNEELNLLKTQLNETLSKLEAEESERQKVAGDLYKAQQSLDLIQAEILKETAQVDLIDNSTIETQKETDRKEKMAAGLNQTVMELQQLLQAVNRKLTKGQEWVRQGLGAGEVFFLI</sequence>
<dbReference type="InterPro" id="IPR007794">
    <property type="entry name" value="Rib_rcpt_KP"/>
</dbReference>
<evidence type="ECO:0000256" key="8">
    <source>
        <dbReference type="SAM" id="Phobius"/>
    </source>
</evidence>
<comment type="subcellular location">
    <subcellularLocation>
        <location evidence="1">Endoplasmic reticulum membrane</location>
        <topology evidence="1">Single-pass membrane protein</topology>
    </subcellularLocation>
</comment>
<proteinExistence type="predicted"/>
<comment type="caution">
    <text evidence="10">The sequence shown here is derived from an EMBL/GenBank/DDBJ whole genome shotgun (WGS) entry which is preliminary data.</text>
</comment>
<evidence type="ECO:0000256" key="3">
    <source>
        <dbReference type="ARBA" id="ARBA00022824"/>
    </source>
</evidence>
<feature type="region of interest" description="Disordered" evidence="7">
    <location>
        <begin position="46"/>
        <end position="274"/>
    </location>
</feature>
<dbReference type="PANTHER" id="PTHR18864:SF1">
    <property type="entry name" value="KINECTIN"/>
    <property type="match status" value="1"/>
</dbReference>
<keyword evidence="5 8" id="KW-0472">Membrane</keyword>
<evidence type="ECO:0000256" key="2">
    <source>
        <dbReference type="ARBA" id="ARBA00022692"/>
    </source>
</evidence>
<dbReference type="PANTHER" id="PTHR18864">
    <property type="entry name" value="KINECTIN"/>
    <property type="match status" value="1"/>
</dbReference>
<feature type="coiled-coil region" evidence="6">
    <location>
        <begin position="1098"/>
        <end position="1255"/>
    </location>
</feature>
<feature type="compositionally biased region" description="Pro residues" evidence="7">
    <location>
        <begin position="114"/>
        <end position="128"/>
    </location>
</feature>
<evidence type="ECO:0000256" key="4">
    <source>
        <dbReference type="ARBA" id="ARBA00022989"/>
    </source>
</evidence>
<dbReference type="GO" id="GO:0005789">
    <property type="term" value="C:endoplasmic reticulum membrane"/>
    <property type="evidence" value="ECO:0007669"/>
    <property type="project" value="UniProtKB-SubCell"/>
</dbReference>
<feature type="coiled-coil region" evidence="6">
    <location>
        <begin position="626"/>
        <end position="896"/>
    </location>
</feature>
<evidence type="ECO:0000256" key="6">
    <source>
        <dbReference type="SAM" id="Coils"/>
    </source>
</evidence>
<evidence type="ECO:0000259" key="9">
    <source>
        <dbReference type="Pfam" id="PF05104"/>
    </source>
</evidence>
<dbReference type="InterPro" id="IPR024854">
    <property type="entry name" value="Kinectin"/>
</dbReference>
<feature type="compositionally biased region" description="Basic and acidic residues" evidence="7">
    <location>
        <begin position="171"/>
        <end position="184"/>
    </location>
</feature>
<dbReference type="GO" id="GO:0019894">
    <property type="term" value="F:kinesin binding"/>
    <property type="evidence" value="ECO:0007669"/>
    <property type="project" value="InterPro"/>
</dbReference>
<keyword evidence="3" id="KW-0256">Endoplasmic reticulum</keyword>
<gene>
    <name evidence="10" type="primary">Ktn1</name>
    <name evidence="10" type="ORF">GTO95_0016093</name>
</gene>
<dbReference type="GO" id="GO:0015031">
    <property type="term" value="P:protein transport"/>
    <property type="evidence" value="ECO:0007669"/>
    <property type="project" value="InterPro"/>
</dbReference>
<feature type="non-terminal residue" evidence="10">
    <location>
        <position position="1"/>
    </location>
</feature>
<evidence type="ECO:0000256" key="1">
    <source>
        <dbReference type="ARBA" id="ARBA00004389"/>
    </source>
</evidence>
<dbReference type="GO" id="GO:0007018">
    <property type="term" value="P:microtubule-based movement"/>
    <property type="evidence" value="ECO:0007669"/>
    <property type="project" value="InterPro"/>
</dbReference>
<evidence type="ECO:0000256" key="5">
    <source>
        <dbReference type="ARBA" id="ARBA00023136"/>
    </source>
</evidence>
<evidence type="ECO:0000313" key="10">
    <source>
        <dbReference type="EMBL" id="MBN3314545.1"/>
    </source>
</evidence>
<reference evidence="10" key="1">
    <citation type="journal article" date="2021" name="Cell">
        <title>Tracing the genetic footprints of vertebrate landing in non-teleost ray-finned fishes.</title>
        <authorList>
            <person name="Bi X."/>
            <person name="Wang K."/>
            <person name="Yang L."/>
            <person name="Pan H."/>
            <person name="Jiang H."/>
            <person name="Wei Q."/>
            <person name="Fang M."/>
            <person name="Yu H."/>
            <person name="Zhu C."/>
            <person name="Cai Y."/>
            <person name="He Y."/>
            <person name="Gan X."/>
            <person name="Zeng H."/>
            <person name="Yu D."/>
            <person name="Zhu Y."/>
            <person name="Jiang H."/>
            <person name="Qiu Q."/>
            <person name="Yang H."/>
            <person name="Zhang Y.E."/>
            <person name="Wang W."/>
            <person name="Zhu M."/>
            <person name="He S."/>
            <person name="Zhang G."/>
        </authorList>
    </citation>
    <scope>NUCLEOTIDE SEQUENCE</scope>
    <source>
        <strain evidence="10">Allg_001</strain>
    </source>
</reference>
<name>A0A8J7NMA3_ATRSP</name>
<feature type="coiled-coil region" evidence="6">
    <location>
        <begin position="977"/>
        <end position="1018"/>
    </location>
</feature>
<protein>
    <submittedName>
        <fullName evidence="10">KTN1 protein</fullName>
    </submittedName>
</protein>
<dbReference type="Proteomes" id="UP000736164">
    <property type="component" value="Unassembled WGS sequence"/>
</dbReference>
<keyword evidence="6" id="KW-0175">Coiled coil</keyword>
<organism evidence="10 11">
    <name type="scientific">Atractosteus spatula</name>
    <name type="common">Alligator gar</name>
    <name type="synonym">Lepisosteus spatula</name>
    <dbReference type="NCBI Taxonomy" id="7917"/>
    <lineage>
        <taxon>Eukaryota</taxon>
        <taxon>Metazoa</taxon>
        <taxon>Chordata</taxon>
        <taxon>Craniata</taxon>
        <taxon>Vertebrata</taxon>
        <taxon>Euteleostomi</taxon>
        <taxon>Actinopterygii</taxon>
        <taxon>Neopterygii</taxon>
        <taxon>Holostei</taxon>
        <taxon>Semionotiformes</taxon>
        <taxon>Lepisosteidae</taxon>
        <taxon>Atractosteus</taxon>
    </lineage>
</organism>
<feature type="coiled-coil region" evidence="6">
    <location>
        <begin position="454"/>
        <end position="541"/>
    </location>
</feature>
<keyword evidence="11" id="KW-1185">Reference proteome</keyword>
<feature type="transmembrane region" description="Helical" evidence="8">
    <location>
        <begin position="12"/>
        <end position="30"/>
    </location>
</feature>
<keyword evidence="4 8" id="KW-1133">Transmembrane helix</keyword>
<accession>A0A8J7NMA3</accession>
<feature type="coiled-coil region" evidence="6">
    <location>
        <begin position="333"/>
        <end position="360"/>
    </location>
</feature>
<feature type="coiled-coil region" evidence="6">
    <location>
        <begin position="397"/>
        <end position="424"/>
    </location>
</feature>
<feature type="domain" description="Ribosome receptor lysine/proline rich" evidence="9">
    <location>
        <begin position="30"/>
        <end position="171"/>
    </location>
</feature>
<keyword evidence="2 8" id="KW-0812">Transmembrane</keyword>
<dbReference type="EMBL" id="JAAWVO010015741">
    <property type="protein sequence ID" value="MBN3314545.1"/>
    <property type="molecule type" value="Genomic_DNA"/>
</dbReference>